<protein>
    <recommendedName>
        <fullName evidence="3">Ataxin-10 domain-containing protein</fullName>
    </recommendedName>
</protein>
<proteinExistence type="predicted"/>
<dbReference type="Pfam" id="PF09759">
    <property type="entry name" value="Atx10homo_assoc"/>
    <property type="match status" value="1"/>
</dbReference>
<organism evidence="4 5">
    <name type="scientific">Sphagnum troendelagicum</name>
    <dbReference type="NCBI Taxonomy" id="128251"/>
    <lineage>
        <taxon>Eukaryota</taxon>
        <taxon>Viridiplantae</taxon>
        <taxon>Streptophyta</taxon>
        <taxon>Embryophyta</taxon>
        <taxon>Bryophyta</taxon>
        <taxon>Sphagnophytina</taxon>
        <taxon>Sphagnopsida</taxon>
        <taxon>Sphagnales</taxon>
        <taxon>Sphagnaceae</taxon>
        <taxon>Sphagnum</taxon>
    </lineage>
</organism>
<dbReference type="InterPro" id="IPR016024">
    <property type="entry name" value="ARM-type_fold"/>
</dbReference>
<evidence type="ECO:0000256" key="2">
    <source>
        <dbReference type="ARBA" id="ARBA00023306"/>
    </source>
</evidence>
<dbReference type="PANTHER" id="PTHR13255:SF0">
    <property type="entry name" value="ATAXIN-10"/>
    <property type="match status" value="1"/>
</dbReference>
<evidence type="ECO:0000256" key="1">
    <source>
        <dbReference type="ARBA" id="ARBA00022618"/>
    </source>
</evidence>
<reference evidence="4" key="1">
    <citation type="submission" date="2024-02" db="EMBL/GenBank/DDBJ databases">
        <authorList>
            <consortium name="ELIXIR-Norway"/>
            <consortium name="Elixir Norway"/>
        </authorList>
    </citation>
    <scope>NUCLEOTIDE SEQUENCE</scope>
</reference>
<keyword evidence="2" id="KW-0131">Cell cycle</keyword>
<dbReference type="InterPro" id="IPR019156">
    <property type="entry name" value="Ataxin-10_domain"/>
</dbReference>
<dbReference type="Gene3D" id="1.25.10.10">
    <property type="entry name" value="Leucine-rich Repeat Variant"/>
    <property type="match status" value="2"/>
</dbReference>
<keyword evidence="5" id="KW-1185">Reference proteome</keyword>
<dbReference type="EMBL" id="OZ019908">
    <property type="protein sequence ID" value="CAK9207370.1"/>
    <property type="molecule type" value="Genomic_DNA"/>
</dbReference>
<feature type="domain" description="Ataxin-10" evidence="3">
    <location>
        <begin position="456"/>
        <end position="553"/>
    </location>
</feature>
<sequence>MEDGGQVVSSCEVVLASLCKFVSPEEEDDGRRIRRSLEKNFLVLIAFARSSDGRQKLAEANAIPVLLPLLPEFARSLPSSLQQNQFHLLILLLKLLRNLCAGNGINQDSFLQCKGLETLAWIAHSLLESSPSTRRVLPPPHAAETLQMLLQVVANVAGRGELSHAVVWENFFPAIFGGMAEVLSQKVQEPLCMVLYTCCKGSKKSCMEILSSQGILIIASILNADISYGGGSMVVRNEWLEMLITHLCLIEEQCFPLLFTELGIPRTTTQHLPQQPEAPLSHKLETKLPSKEQASLLEILCVWIEEDGGKAREETAEGGGGSLTPPRPPLLPMECAGFLVDVIRHAAQCAASDGLCATAFPTNMPVLDVLGLSLSMARIHCAWDKTLTSAKEPNGETITMAAKLASNGLIALMLDMLQALGPPQSARPGVPPEHSSNKSFLHCRERFPTWDPYKGYRRDIVAVIANASYRNFHIQEEVRETDGLYLVLEQCTTDSNNPFLREWGLWAIRNLLEGNPRNQHEFADLEAKASVANPELRDIGISVELNPETGRPRLVNVSNAEGNH</sequence>
<evidence type="ECO:0000313" key="5">
    <source>
        <dbReference type="Proteomes" id="UP001497512"/>
    </source>
</evidence>
<dbReference type="Proteomes" id="UP001497512">
    <property type="component" value="Chromosome 16"/>
</dbReference>
<name>A0ABP0TX84_9BRYO</name>
<dbReference type="InterPro" id="IPR011989">
    <property type="entry name" value="ARM-like"/>
</dbReference>
<gene>
    <name evidence="4" type="ORF">CSSPTR1EN2_LOCUS8767</name>
</gene>
<evidence type="ECO:0000313" key="4">
    <source>
        <dbReference type="EMBL" id="CAK9207370.1"/>
    </source>
</evidence>
<accession>A0ABP0TX84</accession>
<dbReference type="InterPro" id="IPR051374">
    <property type="entry name" value="Ataxin-10/CTR86_families"/>
</dbReference>
<dbReference type="PANTHER" id="PTHR13255">
    <property type="entry name" value="ATAXIN-10"/>
    <property type="match status" value="1"/>
</dbReference>
<dbReference type="SUPFAM" id="SSF48371">
    <property type="entry name" value="ARM repeat"/>
    <property type="match status" value="1"/>
</dbReference>
<keyword evidence="1" id="KW-0132">Cell division</keyword>
<evidence type="ECO:0000259" key="3">
    <source>
        <dbReference type="Pfam" id="PF09759"/>
    </source>
</evidence>